<feature type="compositionally biased region" description="Low complexity" evidence="1">
    <location>
        <begin position="128"/>
        <end position="171"/>
    </location>
</feature>
<feature type="domain" description="DUF6802" evidence="2">
    <location>
        <begin position="76"/>
        <end position="118"/>
    </location>
</feature>
<sequence>MDDIAGDIGGDVVGDVVGDVTDWWSDGDPGRGLSALPGYGWEADPGGGGPAGGTGLPGDTGFGPTGGTGGTGVFVDPAEDAVTLTDERGMSVLSDTDGDGVLDHASVVEFSGAWSAWRRLLPGTPGVPDVPGAAGADGAPDVPGAPDGDPAAPGTAGADGDPAAPGAAVVPGTGGWHPAPGRDPGHTLPPNHPSFTGEIWDAAVWTCVEKGSWG</sequence>
<reference evidence="3" key="1">
    <citation type="submission" date="2020-08" db="EMBL/GenBank/DDBJ databases">
        <title>Sequencing the genomes of 1000 actinobacteria strains.</title>
        <authorList>
            <person name="Klenk H.-P."/>
        </authorList>
    </citation>
    <scope>NUCLEOTIDE SEQUENCE</scope>
    <source>
        <strain evidence="3">DSM 20582</strain>
    </source>
</reference>
<evidence type="ECO:0000259" key="2">
    <source>
        <dbReference type="Pfam" id="PF20615"/>
    </source>
</evidence>
<name>A0A8H9Y8L1_9CORY</name>
<dbReference type="GeneID" id="71769652"/>
<dbReference type="InterPro" id="IPR046543">
    <property type="entry name" value="DUF6802"/>
</dbReference>
<feature type="region of interest" description="Disordered" evidence="1">
    <location>
        <begin position="128"/>
        <end position="194"/>
    </location>
</feature>
<proteinExistence type="predicted"/>
<comment type="caution">
    <text evidence="3">The sequence shown here is derived from an EMBL/GenBank/DDBJ whole genome shotgun (WGS) entry which is preliminary data.</text>
</comment>
<dbReference type="Proteomes" id="UP000612712">
    <property type="component" value="Unassembled WGS sequence"/>
</dbReference>
<dbReference type="Pfam" id="PF20615">
    <property type="entry name" value="DUF6802"/>
    <property type="match status" value="1"/>
</dbReference>
<evidence type="ECO:0000313" key="3">
    <source>
        <dbReference type="EMBL" id="MBB3116809.1"/>
    </source>
</evidence>
<accession>A0A8H9Y8L1</accession>
<organism evidence="3 4">
    <name type="scientific">Corynebacterium bovis DSM 20582 = CIP 54.80</name>
    <dbReference type="NCBI Taxonomy" id="927655"/>
    <lineage>
        <taxon>Bacteria</taxon>
        <taxon>Bacillati</taxon>
        <taxon>Actinomycetota</taxon>
        <taxon>Actinomycetes</taxon>
        <taxon>Mycobacteriales</taxon>
        <taxon>Corynebacteriaceae</taxon>
        <taxon>Corynebacterium</taxon>
    </lineage>
</organism>
<gene>
    <name evidence="3" type="ORF">FHU32_002059</name>
</gene>
<dbReference type="AlphaFoldDB" id="A0A8H9Y8L1"/>
<protein>
    <recommendedName>
        <fullName evidence="2">DUF6802 domain-containing protein</fullName>
    </recommendedName>
</protein>
<evidence type="ECO:0000313" key="4">
    <source>
        <dbReference type="Proteomes" id="UP000612712"/>
    </source>
</evidence>
<dbReference type="RefSeq" id="WP_125196970.1">
    <property type="nucleotide sequence ID" value="NZ_CP047187.1"/>
</dbReference>
<evidence type="ECO:0000256" key="1">
    <source>
        <dbReference type="SAM" id="MobiDB-lite"/>
    </source>
</evidence>
<dbReference type="EMBL" id="JACHWT010000009">
    <property type="protein sequence ID" value="MBB3116809.1"/>
    <property type="molecule type" value="Genomic_DNA"/>
</dbReference>